<dbReference type="EMBL" id="QKZL01000006">
    <property type="protein sequence ID" value="PZX16472.1"/>
    <property type="molecule type" value="Genomic_DNA"/>
</dbReference>
<evidence type="ECO:0000313" key="1">
    <source>
        <dbReference type="EMBL" id="PZX16472.1"/>
    </source>
</evidence>
<name>A0A2W7NZ43_9RHOB</name>
<protein>
    <submittedName>
        <fullName evidence="1">Uncharacterized protein</fullName>
    </submittedName>
</protein>
<reference evidence="1 2" key="1">
    <citation type="submission" date="2018-06" db="EMBL/GenBank/DDBJ databases">
        <title>Genomic Encyclopedia of Archaeal and Bacterial Type Strains, Phase II (KMG-II): from individual species to whole genera.</title>
        <authorList>
            <person name="Goeker M."/>
        </authorList>
    </citation>
    <scope>NUCLEOTIDE SEQUENCE [LARGE SCALE GENOMIC DNA]</scope>
    <source>
        <strain evidence="1 2">DSM 22009</strain>
    </source>
</reference>
<dbReference type="Proteomes" id="UP000248916">
    <property type="component" value="Unassembled WGS sequence"/>
</dbReference>
<evidence type="ECO:0000313" key="2">
    <source>
        <dbReference type="Proteomes" id="UP000248916"/>
    </source>
</evidence>
<gene>
    <name evidence="1" type="ORF">LX81_01841</name>
</gene>
<accession>A0A2W7NZ43</accession>
<sequence>MSRCHLVFHTKRSGGQTANAALPVRGRGIDDPARMARSARLARGRAWEEGVAVPTKYFCSLRRRHRRDIGAKVLPRDRRHASPVRGTVRVDRVPPEGRGALIGPNATDLLSRCTPLTFRTPRSGNRICVEQHVECAGLSSRAFRDVLRSAGLTALETDWRRTSDVASVRIAEGLLGRNSCSVATRCPSQIGPDPHQTWKKFSCRSCGLDRLKGRGTEPMS</sequence>
<comment type="caution">
    <text evidence="1">The sequence shown here is derived from an EMBL/GenBank/DDBJ whole genome shotgun (WGS) entry which is preliminary data.</text>
</comment>
<dbReference type="AlphaFoldDB" id="A0A2W7NZ43"/>
<proteinExistence type="predicted"/>
<keyword evidence="2" id="KW-1185">Reference proteome</keyword>
<organism evidence="1 2">
    <name type="scientific">Palleronia aestuarii</name>
    <dbReference type="NCBI Taxonomy" id="568105"/>
    <lineage>
        <taxon>Bacteria</taxon>
        <taxon>Pseudomonadati</taxon>
        <taxon>Pseudomonadota</taxon>
        <taxon>Alphaproteobacteria</taxon>
        <taxon>Rhodobacterales</taxon>
        <taxon>Roseobacteraceae</taxon>
        <taxon>Palleronia</taxon>
    </lineage>
</organism>